<dbReference type="InterPro" id="IPR029058">
    <property type="entry name" value="AB_hydrolase_fold"/>
</dbReference>
<evidence type="ECO:0000313" key="2">
    <source>
        <dbReference type="EMBL" id="MCZ0962815.1"/>
    </source>
</evidence>
<protein>
    <submittedName>
        <fullName evidence="2">Alpha/beta hydrolase</fullName>
    </submittedName>
</protein>
<dbReference type="PANTHER" id="PTHR43798">
    <property type="entry name" value="MONOACYLGLYCEROL LIPASE"/>
    <property type="match status" value="1"/>
</dbReference>
<dbReference type="InterPro" id="IPR050266">
    <property type="entry name" value="AB_hydrolase_sf"/>
</dbReference>
<keyword evidence="2" id="KW-0378">Hydrolase</keyword>
<organism evidence="2 3">
    <name type="scientific">Paracoccus benzoatiresistens</name>
    <dbReference type="NCBI Taxonomy" id="2997341"/>
    <lineage>
        <taxon>Bacteria</taxon>
        <taxon>Pseudomonadati</taxon>
        <taxon>Pseudomonadota</taxon>
        <taxon>Alphaproteobacteria</taxon>
        <taxon>Rhodobacterales</taxon>
        <taxon>Paracoccaceae</taxon>
        <taxon>Paracoccus</taxon>
    </lineage>
</organism>
<evidence type="ECO:0000313" key="3">
    <source>
        <dbReference type="Proteomes" id="UP001149822"/>
    </source>
</evidence>
<dbReference type="Gene3D" id="3.40.50.1820">
    <property type="entry name" value="alpha/beta hydrolase"/>
    <property type="match status" value="1"/>
</dbReference>
<accession>A0ABT4J6R2</accession>
<dbReference type="EMBL" id="JAPTYD010000023">
    <property type="protein sequence ID" value="MCZ0962815.1"/>
    <property type="molecule type" value="Genomic_DNA"/>
</dbReference>
<dbReference type="Pfam" id="PF00561">
    <property type="entry name" value="Abhydrolase_1"/>
    <property type="match status" value="1"/>
</dbReference>
<sequence length="282" mass="30619">MVEFFTANDGARLAYSDEGEGLPVLCLAGLTRNMGDFDYVAPHLAGVRLIRMDYRGRAQSDWTGAATYTVPQEGKDALALLDHLGIGQAAVLGTSRGGLIGLLLAAVAHDRLLGLCLNDVGPVIEQTGLERIFDYVGRNPAARTHDLLARRLDAAMAGFADVPQGRWLADARKHYEETPEGLRIRYDPALREAFLAAFKGDAPDLWPLWDATAGLPVALIRGANSDLLSAGAAAEMLRRRPDAIFAEVPDRAHVPWLDEPESLAAINAWLDRCGRLRSASRR</sequence>
<dbReference type="RefSeq" id="WP_268942866.1">
    <property type="nucleotide sequence ID" value="NZ_JAPTYD010000023.1"/>
</dbReference>
<gene>
    <name evidence="2" type="ORF">OU682_14435</name>
</gene>
<dbReference type="SUPFAM" id="SSF53474">
    <property type="entry name" value="alpha/beta-Hydrolases"/>
    <property type="match status" value="1"/>
</dbReference>
<dbReference type="GO" id="GO:0016787">
    <property type="term" value="F:hydrolase activity"/>
    <property type="evidence" value="ECO:0007669"/>
    <property type="project" value="UniProtKB-KW"/>
</dbReference>
<dbReference type="InterPro" id="IPR000073">
    <property type="entry name" value="AB_hydrolase_1"/>
</dbReference>
<comment type="caution">
    <text evidence="2">The sequence shown here is derived from an EMBL/GenBank/DDBJ whole genome shotgun (WGS) entry which is preliminary data.</text>
</comment>
<dbReference type="Proteomes" id="UP001149822">
    <property type="component" value="Unassembled WGS sequence"/>
</dbReference>
<evidence type="ECO:0000259" key="1">
    <source>
        <dbReference type="Pfam" id="PF00561"/>
    </source>
</evidence>
<name>A0ABT4J6R2_9RHOB</name>
<keyword evidence="3" id="KW-1185">Reference proteome</keyword>
<dbReference type="PANTHER" id="PTHR43798:SF33">
    <property type="entry name" value="HYDROLASE, PUTATIVE (AFU_ORTHOLOGUE AFUA_2G14860)-RELATED"/>
    <property type="match status" value="1"/>
</dbReference>
<reference evidence="2" key="1">
    <citation type="submission" date="2022-12" db="EMBL/GenBank/DDBJ databases">
        <title>Paracoccus sp. EF6 isolated from a lake water.</title>
        <authorList>
            <person name="Liu H."/>
        </authorList>
    </citation>
    <scope>NUCLEOTIDE SEQUENCE</scope>
    <source>
        <strain evidence="2">EF6</strain>
    </source>
</reference>
<feature type="domain" description="AB hydrolase-1" evidence="1">
    <location>
        <begin position="23"/>
        <end position="155"/>
    </location>
</feature>
<proteinExistence type="predicted"/>